<dbReference type="InterPro" id="IPR001119">
    <property type="entry name" value="SLH_dom"/>
</dbReference>
<dbReference type="Proteomes" id="UP000284219">
    <property type="component" value="Unassembled WGS sequence"/>
</dbReference>
<feature type="signal peptide" evidence="1">
    <location>
        <begin position="1"/>
        <end position="30"/>
    </location>
</feature>
<evidence type="ECO:0000256" key="1">
    <source>
        <dbReference type="SAM" id="SignalP"/>
    </source>
</evidence>
<evidence type="ECO:0000313" key="4">
    <source>
        <dbReference type="Proteomes" id="UP000284219"/>
    </source>
</evidence>
<feature type="domain" description="SLH" evidence="2">
    <location>
        <begin position="620"/>
        <end position="682"/>
    </location>
</feature>
<proteinExistence type="predicted"/>
<keyword evidence="4" id="KW-1185">Reference proteome</keyword>
<dbReference type="AlphaFoldDB" id="A0A419SNN1"/>
<dbReference type="EMBL" id="MCHY01000006">
    <property type="protein sequence ID" value="RKD25829.1"/>
    <property type="molecule type" value="Genomic_DNA"/>
</dbReference>
<keyword evidence="1" id="KW-0732">Signal</keyword>
<reference evidence="3 4" key="1">
    <citation type="submission" date="2016-08" db="EMBL/GenBank/DDBJ databases">
        <title>Novel Firmicute Genomes.</title>
        <authorList>
            <person name="Poppleton D.I."/>
            <person name="Gribaldo S."/>
        </authorList>
    </citation>
    <scope>NUCLEOTIDE SEQUENCE [LARGE SCALE GENOMIC DNA]</scope>
    <source>
        <strain evidence="3 4">RAOx-1</strain>
    </source>
</reference>
<feature type="chain" id="PRO_5019231850" description="SLH domain-containing protein" evidence="1">
    <location>
        <begin position="31"/>
        <end position="739"/>
    </location>
</feature>
<name>A0A419SNN1_9BACL</name>
<accession>A0A419SNN1</accession>
<gene>
    <name evidence="3" type="ORF">BEP19_02520</name>
</gene>
<evidence type="ECO:0000313" key="3">
    <source>
        <dbReference type="EMBL" id="RKD25829.1"/>
    </source>
</evidence>
<dbReference type="Pfam" id="PF16244">
    <property type="entry name" value="DUF4901"/>
    <property type="match status" value="2"/>
</dbReference>
<organism evidence="3 4">
    <name type="scientific">Ammoniphilus oxalaticus</name>
    <dbReference type="NCBI Taxonomy" id="66863"/>
    <lineage>
        <taxon>Bacteria</taxon>
        <taxon>Bacillati</taxon>
        <taxon>Bacillota</taxon>
        <taxon>Bacilli</taxon>
        <taxon>Bacillales</taxon>
        <taxon>Paenibacillaceae</taxon>
        <taxon>Aneurinibacillus group</taxon>
        <taxon>Ammoniphilus</taxon>
    </lineage>
</organism>
<protein>
    <recommendedName>
        <fullName evidence="2">SLH domain-containing protein</fullName>
    </recommendedName>
</protein>
<dbReference type="OrthoDB" id="2476353at2"/>
<sequence length="739" mass="82211">MRRRSILALSLSIAAGSVFTPLFDAPSVYAADSNTKTISKDEAVALANKYAPIPADYTLDHHNLEKEYLEHSTSAWVLHFSKERAGGIHFTIDAQSGKLLSFSRYQENPLESSGSVVDRAQAEQTAQQFLQKTVDQQERDKLSLANEYENNLTHFGMAGVHSFMYTRVEGEIPFPENFIHISIDQAGNVIQFSRRWHLGTLPSANPAVSLQQAQQKLADEAKPSLTYVRLSDRVGDHSPGVKPYSLVYQYGANDGMMVDASKGSVLNPLGQPLSADSKIQPLGDTKIQAPATKRINRDEAQSIAEEFLKRIPGTYTTDGSSGSGTSIGSDGISRHSWSFGYVSTDEKDQNKESIRLEIDDTGQVSGFSNDEVRWMGQNQKVDNPIAWDQAKNNAIDTIKLLFPDRLGELYLVSQKPSDDVLKKQFESGTGGYSISFGWLKDNIPVENAFLQVEVNAETGKIMHLWSRANQSESSNLDTLKPTIDANRAKQIEAEKQKVMLTYFQPSFNGLYMPFSAPETTKPNLVYRPVGEAGVVDAVKGEWVSFRTLRESQQPQDINQHPSKTAILFAIQHNILKTENGQVNPSKVVTRGELVAMMLPMAQQLPISAKMHRYADETSRQSYTFTDVSEKSSVYPAVQQALRIGLIPKEGNQFHPNAEVSRVEVAEMIAKLVGYDKLLTKHDIFKTSYLDVDPRHVPAVALSQALDLWKGTETEFKPNQKVTRAEVAEILYQIAQTFKL</sequence>
<dbReference type="Pfam" id="PF00395">
    <property type="entry name" value="SLH"/>
    <property type="match status" value="3"/>
</dbReference>
<comment type="caution">
    <text evidence="3">The sequence shown here is derived from an EMBL/GenBank/DDBJ whole genome shotgun (WGS) entry which is preliminary data.</text>
</comment>
<evidence type="ECO:0000259" key="2">
    <source>
        <dbReference type="PROSITE" id="PS51272"/>
    </source>
</evidence>
<dbReference type="RefSeq" id="WP_120188508.1">
    <property type="nucleotide sequence ID" value="NZ_MCHY01000006.1"/>
</dbReference>
<dbReference type="PROSITE" id="PS51272">
    <property type="entry name" value="SLH"/>
    <property type="match status" value="1"/>
</dbReference>
<dbReference type="InterPro" id="IPR032599">
    <property type="entry name" value="YcdB/YcdC_rep_domain"/>
</dbReference>